<accession>A0A166DYG4</accession>
<dbReference type="PATRIC" id="fig|49547.3.peg.128"/>
<sequence length="39" mass="4894">MHKHSRKVLIRENGEDIIKYWCFKHKKWCTFDDESLNEK</sequence>
<gene>
    <name evidence="1" type="ORF">MBCUR_01200</name>
</gene>
<evidence type="ECO:0000313" key="2">
    <source>
        <dbReference type="Proteomes" id="UP000077245"/>
    </source>
</evidence>
<reference evidence="1 2" key="1">
    <citation type="submission" date="2016-04" db="EMBL/GenBank/DDBJ databases">
        <title>Genome sequence of Methanobrevibacter curvatus DSM 11111.</title>
        <authorList>
            <person name="Poehlein A."/>
            <person name="Seedorf H."/>
            <person name="Daniel R."/>
        </authorList>
    </citation>
    <scope>NUCLEOTIDE SEQUENCE [LARGE SCALE GENOMIC DNA]</scope>
    <source>
        <strain evidence="1 2">DSM 11111</strain>
    </source>
</reference>
<evidence type="ECO:0000313" key="1">
    <source>
        <dbReference type="EMBL" id="KZX16086.1"/>
    </source>
</evidence>
<dbReference type="AlphaFoldDB" id="A0A166DYG4"/>
<name>A0A166DYG4_9EURY</name>
<comment type="caution">
    <text evidence="1">The sequence shown here is derived from an EMBL/GenBank/DDBJ whole genome shotgun (WGS) entry which is preliminary data.</text>
</comment>
<dbReference type="Proteomes" id="UP000077245">
    <property type="component" value="Unassembled WGS sequence"/>
</dbReference>
<protein>
    <submittedName>
        <fullName evidence="1">Uncharacterized protein</fullName>
    </submittedName>
</protein>
<proteinExistence type="predicted"/>
<dbReference type="EMBL" id="LWMV01000018">
    <property type="protein sequence ID" value="KZX16086.1"/>
    <property type="molecule type" value="Genomic_DNA"/>
</dbReference>
<organism evidence="1 2">
    <name type="scientific">Methanobrevibacter curvatus</name>
    <dbReference type="NCBI Taxonomy" id="49547"/>
    <lineage>
        <taxon>Archaea</taxon>
        <taxon>Methanobacteriati</taxon>
        <taxon>Methanobacteriota</taxon>
        <taxon>Methanomada group</taxon>
        <taxon>Methanobacteria</taxon>
        <taxon>Methanobacteriales</taxon>
        <taxon>Methanobacteriaceae</taxon>
        <taxon>Methanobrevibacter</taxon>
    </lineage>
</organism>
<dbReference type="STRING" id="49547.MBCUR_01200"/>
<keyword evidence="2" id="KW-1185">Reference proteome</keyword>